<comment type="caution">
    <text evidence="1">The sequence shown here is derived from an EMBL/GenBank/DDBJ whole genome shotgun (WGS) entry which is preliminary data.</text>
</comment>
<protein>
    <submittedName>
        <fullName evidence="1">Uncharacterized protein</fullName>
    </submittedName>
</protein>
<evidence type="ECO:0000313" key="1">
    <source>
        <dbReference type="EMBL" id="KAK3211805.1"/>
    </source>
</evidence>
<proteinExistence type="predicted"/>
<sequence length="109" mass="12526">MRTTPTIHCLQRQQIAALKQLTWCRMKNIIMVLSSKKTAMKALEMRGRSLQLATLMQVNCFQMNHNKVLTSMKAAVEDTETRAWTPLQRKLVSALRLHSNKVMEMVGLI</sequence>
<dbReference type="AlphaFoldDB" id="A0AAE0E623"/>
<name>A0AAE0E623_9ROSI</name>
<organism evidence="1 2">
    <name type="scientific">Dipteronia sinensis</name>
    <dbReference type="NCBI Taxonomy" id="43782"/>
    <lineage>
        <taxon>Eukaryota</taxon>
        <taxon>Viridiplantae</taxon>
        <taxon>Streptophyta</taxon>
        <taxon>Embryophyta</taxon>
        <taxon>Tracheophyta</taxon>
        <taxon>Spermatophyta</taxon>
        <taxon>Magnoliopsida</taxon>
        <taxon>eudicotyledons</taxon>
        <taxon>Gunneridae</taxon>
        <taxon>Pentapetalae</taxon>
        <taxon>rosids</taxon>
        <taxon>malvids</taxon>
        <taxon>Sapindales</taxon>
        <taxon>Sapindaceae</taxon>
        <taxon>Hippocastanoideae</taxon>
        <taxon>Acereae</taxon>
        <taxon>Dipteronia</taxon>
    </lineage>
</organism>
<reference evidence="1" key="1">
    <citation type="journal article" date="2023" name="Plant J.">
        <title>Genome sequences and population genomics provide insights into the demographic history, inbreeding, and mutation load of two 'living fossil' tree species of Dipteronia.</title>
        <authorList>
            <person name="Feng Y."/>
            <person name="Comes H.P."/>
            <person name="Chen J."/>
            <person name="Zhu S."/>
            <person name="Lu R."/>
            <person name="Zhang X."/>
            <person name="Li P."/>
            <person name="Qiu J."/>
            <person name="Olsen K.M."/>
            <person name="Qiu Y."/>
        </authorList>
    </citation>
    <scope>NUCLEOTIDE SEQUENCE</scope>
    <source>
        <strain evidence="1">NBL</strain>
    </source>
</reference>
<dbReference type="Proteomes" id="UP001281410">
    <property type="component" value="Unassembled WGS sequence"/>
</dbReference>
<keyword evidence="2" id="KW-1185">Reference proteome</keyword>
<accession>A0AAE0E623</accession>
<gene>
    <name evidence="1" type="ORF">Dsin_016511</name>
</gene>
<dbReference type="EMBL" id="JANJYJ010000005">
    <property type="protein sequence ID" value="KAK3211805.1"/>
    <property type="molecule type" value="Genomic_DNA"/>
</dbReference>
<evidence type="ECO:0000313" key="2">
    <source>
        <dbReference type="Proteomes" id="UP001281410"/>
    </source>
</evidence>